<dbReference type="InterPro" id="IPR008993">
    <property type="entry name" value="TIMP-like_OB-fold"/>
</dbReference>
<comment type="caution">
    <text evidence="1">The sequence shown here is derived from an EMBL/GenBank/DDBJ whole genome shotgun (WGS) entry which is preliminary data.</text>
</comment>
<keyword evidence="2" id="KW-1185">Reference proteome</keyword>
<evidence type="ECO:0000313" key="1">
    <source>
        <dbReference type="EMBL" id="PZF74089.1"/>
    </source>
</evidence>
<dbReference type="AlphaFoldDB" id="A0A2W2BCX4"/>
<accession>A0A2W2BCX4</accession>
<dbReference type="EMBL" id="QKTW01000007">
    <property type="protein sequence ID" value="PZF74089.1"/>
    <property type="molecule type" value="Genomic_DNA"/>
</dbReference>
<evidence type="ECO:0000313" key="2">
    <source>
        <dbReference type="Proteomes" id="UP000248745"/>
    </source>
</evidence>
<dbReference type="RefSeq" id="WP_110997831.1">
    <property type="nucleotide sequence ID" value="NZ_QKTW01000007.1"/>
</dbReference>
<dbReference type="SUPFAM" id="SSF50242">
    <property type="entry name" value="TIMP-like"/>
    <property type="match status" value="1"/>
</dbReference>
<dbReference type="Proteomes" id="UP000248745">
    <property type="component" value="Unassembled WGS sequence"/>
</dbReference>
<protein>
    <submittedName>
        <fullName evidence="1">Uncharacterized protein</fullName>
    </submittedName>
</protein>
<proteinExistence type="predicted"/>
<sequence>MQIRKLIMLLLLLLTFKGTACDCVLSMWVHMANAKMVFVGEVIGVRNLRDSIGLYEIEFKVIRWLKGEQKTTKCKVYEEDLYAAGCGIGFDMGVEYEVYVRPWPAAPESQLLSVNTCSDTHRLAETWNDANQVYIDTTKAYIDTTKIK</sequence>
<organism evidence="1 2">
    <name type="scientific">Taibaiella soli</name>
    <dbReference type="NCBI Taxonomy" id="1649169"/>
    <lineage>
        <taxon>Bacteria</taxon>
        <taxon>Pseudomonadati</taxon>
        <taxon>Bacteroidota</taxon>
        <taxon>Chitinophagia</taxon>
        <taxon>Chitinophagales</taxon>
        <taxon>Chitinophagaceae</taxon>
        <taxon>Taibaiella</taxon>
    </lineage>
</organism>
<dbReference type="OrthoDB" id="4466032at2"/>
<name>A0A2W2BCX4_9BACT</name>
<reference evidence="1 2" key="1">
    <citation type="submission" date="2018-06" db="EMBL/GenBank/DDBJ databases">
        <title>Mucibacter soli gen. nov., sp. nov., a new member of the family Chitinophagaceae producing mucin.</title>
        <authorList>
            <person name="Kim M.-K."/>
            <person name="Park S."/>
            <person name="Kim T.-S."/>
            <person name="Joung Y."/>
            <person name="Han J.-H."/>
            <person name="Kim S.B."/>
        </authorList>
    </citation>
    <scope>NUCLEOTIDE SEQUENCE [LARGE SCALE GENOMIC DNA]</scope>
    <source>
        <strain evidence="1 2">R1-15</strain>
    </source>
</reference>
<gene>
    <name evidence="1" type="ORF">DN068_05205</name>
</gene>